<dbReference type="AlphaFoldDB" id="A0A2A4MGQ3"/>
<dbReference type="InterPro" id="IPR029055">
    <property type="entry name" value="Ntn_hydrolases_N"/>
</dbReference>
<dbReference type="InterPro" id="IPR017932">
    <property type="entry name" value="GATase_2_dom"/>
</dbReference>
<dbReference type="PROSITE" id="PS51278">
    <property type="entry name" value="GATASE_TYPE_2"/>
    <property type="match status" value="1"/>
</dbReference>
<keyword evidence="2" id="KW-0315">Glutamine amidotransferase</keyword>
<reference evidence="5" key="1">
    <citation type="submission" date="2017-08" db="EMBL/GenBank/DDBJ databases">
        <title>A dynamic microbial community with high functional redundancy inhabits the cold, oxic subseafloor aquifer.</title>
        <authorList>
            <person name="Tully B.J."/>
            <person name="Wheat C.G."/>
            <person name="Glazer B.T."/>
            <person name="Huber J.A."/>
        </authorList>
    </citation>
    <scope>NUCLEOTIDE SEQUENCE [LARGE SCALE GENOMIC DNA]</scope>
</reference>
<feature type="non-terminal residue" evidence="4">
    <location>
        <position position="165"/>
    </location>
</feature>
<evidence type="ECO:0000259" key="3">
    <source>
        <dbReference type="PROSITE" id="PS51278"/>
    </source>
</evidence>
<organism evidence="4 5">
    <name type="scientific">SAR86 cluster bacterium</name>
    <dbReference type="NCBI Taxonomy" id="2030880"/>
    <lineage>
        <taxon>Bacteria</taxon>
        <taxon>Pseudomonadati</taxon>
        <taxon>Pseudomonadota</taxon>
        <taxon>Gammaproteobacteria</taxon>
        <taxon>SAR86 cluster</taxon>
    </lineage>
</organism>
<dbReference type="PANTHER" id="PTHR11907">
    <property type="entry name" value="AMIDOPHOSPHORIBOSYLTRANSFERASE"/>
    <property type="match status" value="1"/>
</dbReference>
<dbReference type="GO" id="GO:0004044">
    <property type="term" value="F:amidophosphoribosyltransferase activity"/>
    <property type="evidence" value="ECO:0007669"/>
    <property type="project" value="UniProtKB-EC"/>
</dbReference>
<dbReference type="Pfam" id="PF13522">
    <property type="entry name" value="GATase_6"/>
    <property type="match status" value="1"/>
</dbReference>
<evidence type="ECO:0000256" key="2">
    <source>
        <dbReference type="ARBA" id="ARBA00022962"/>
    </source>
</evidence>
<feature type="domain" description="Glutamine amidotransferase type-2" evidence="3">
    <location>
        <begin position="1"/>
        <end position="165"/>
    </location>
</feature>
<evidence type="ECO:0000256" key="1">
    <source>
        <dbReference type="ARBA" id="ARBA00022679"/>
    </source>
</evidence>
<sequence>MRSSWGSSRVQCRCLFIRHATVLQHRGQESGGIVAFDENQFNSHRAIGLVGDNFNSPEVMQRLNGSMAVGHVRYSTSGDTALRNVQPLFSEFKFGGLAMAHNGNLTNAYTLRKKLIDRGCIFQSTSDTETIIHLIAISEYSRVIERITDALSHVEGAYSLIAMTQ</sequence>
<keyword evidence="1 4" id="KW-0808">Transferase</keyword>
<protein>
    <submittedName>
        <fullName evidence="4">Amidophosphoribosyltransferase</fullName>
        <ecNumber evidence="4">2.4.2.14</ecNumber>
    </submittedName>
</protein>
<dbReference type="SUPFAM" id="SSF56235">
    <property type="entry name" value="N-terminal nucleophile aminohydrolases (Ntn hydrolases)"/>
    <property type="match status" value="1"/>
</dbReference>
<dbReference type="EC" id="2.4.2.14" evidence="4"/>
<evidence type="ECO:0000313" key="5">
    <source>
        <dbReference type="Proteomes" id="UP000218172"/>
    </source>
</evidence>
<gene>
    <name evidence="4" type="ORF">COC19_07405</name>
</gene>
<evidence type="ECO:0000313" key="4">
    <source>
        <dbReference type="EMBL" id="PCH59201.1"/>
    </source>
</evidence>
<keyword evidence="4" id="KW-0328">Glycosyltransferase</keyword>
<comment type="caution">
    <text evidence="4">The sequence shown here is derived from an EMBL/GenBank/DDBJ whole genome shotgun (WGS) entry which is preliminary data.</text>
</comment>
<name>A0A2A4MGQ3_9GAMM</name>
<dbReference type="Gene3D" id="3.60.20.10">
    <property type="entry name" value="Glutamine Phosphoribosylpyrophosphate, subunit 1, domain 1"/>
    <property type="match status" value="1"/>
</dbReference>
<dbReference type="Proteomes" id="UP000218172">
    <property type="component" value="Unassembled WGS sequence"/>
</dbReference>
<proteinExistence type="predicted"/>
<dbReference type="EMBL" id="NVQR01000129">
    <property type="protein sequence ID" value="PCH59201.1"/>
    <property type="molecule type" value="Genomic_DNA"/>
</dbReference>
<accession>A0A2A4MGQ3</accession>